<accession>A0A383C143</accession>
<dbReference type="EMBL" id="UINC01204950">
    <property type="protein sequence ID" value="SVE25904.1"/>
    <property type="molecule type" value="Genomic_DNA"/>
</dbReference>
<dbReference type="AlphaFoldDB" id="A0A383C143"/>
<name>A0A383C143_9ZZZZ</name>
<feature type="non-terminal residue" evidence="1">
    <location>
        <position position="1"/>
    </location>
</feature>
<dbReference type="Gene3D" id="3.90.1150.10">
    <property type="entry name" value="Aspartate Aminotransferase, domain 1"/>
    <property type="match status" value="1"/>
</dbReference>
<reference evidence="1" key="1">
    <citation type="submission" date="2018-05" db="EMBL/GenBank/DDBJ databases">
        <authorList>
            <person name="Lanie J.A."/>
            <person name="Ng W.-L."/>
            <person name="Kazmierczak K.M."/>
            <person name="Andrzejewski T.M."/>
            <person name="Davidsen T.M."/>
            <person name="Wayne K.J."/>
            <person name="Tettelin H."/>
            <person name="Glass J.I."/>
            <person name="Rusch D."/>
            <person name="Podicherti R."/>
            <person name="Tsui H.-C.T."/>
            <person name="Winkler M.E."/>
        </authorList>
    </citation>
    <scope>NUCLEOTIDE SEQUENCE</scope>
</reference>
<evidence type="ECO:0000313" key="1">
    <source>
        <dbReference type="EMBL" id="SVE25904.1"/>
    </source>
</evidence>
<proteinExistence type="predicted"/>
<protein>
    <submittedName>
        <fullName evidence="1">Uncharacterized protein</fullName>
    </submittedName>
</protein>
<dbReference type="InterPro" id="IPR015422">
    <property type="entry name" value="PyrdxlP-dep_Trfase_small"/>
</dbReference>
<gene>
    <name evidence="1" type="ORF">METZ01_LOCUS478758</name>
</gene>
<sequence>EEISSRILTLPMFPSMTNEEKELIIMAIDEFFELDS</sequence>
<organism evidence="1">
    <name type="scientific">marine metagenome</name>
    <dbReference type="NCBI Taxonomy" id="408172"/>
    <lineage>
        <taxon>unclassified sequences</taxon>
        <taxon>metagenomes</taxon>
        <taxon>ecological metagenomes</taxon>
    </lineage>
</organism>